<dbReference type="InterPro" id="IPR052144">
    <property type="entry name" value="piRNA_biogenesis_EXD1"/>
</dbReference>
<evidence type="ECO:0000313" key="2">
    <source>
        <dbReference type="EMBL" id="KAK8780619.1"/>
    </source>
</evidence>
<dbReference type="Proteomes" id="UP001321473">
    <property type="component" value="Unassembled WGS sequence"/>
</dbReference>
<dbReference type="GO" id="GO:0034587">
    <property type="term" value="P:piRNA processing"/>
    <property type="evidence" value="ECO:0007669"/>
    <property type="project" value="TreeGrafter"/>
</dbReference>
<sequence>MVADVIIQHNISVDAGHYEFPNLVQGIQNCLRSFLKFDCMQLKYIRSRQAIQEQVLIWKQRPLSLRQIDALAKDVVFLRELAHACLREMLIKFHSGVKFFVTLDRSCTEKELSYLPERHCLPRGFADAVKWATGHSEQQRRRYTGEDGRKGNNRFCEHDNASRGPYRMNADRTHFREPRGTSHRGEFSEKRARQEDSLLYIGEHQRAKKNSVKRFSAAPGPDGTCNGSERQWNSPEKKKEGKKPSDVPVSEPVLNGHKHPSDSEPLVQQCTEVAVEAVNGKHDQVLNGNQHNIADIRYGPLLSRCLQRPQPSSVPEENAAVFGEEDNSGATETTVGIKKEVPRCHRSWADRPIDSTMKTTIRPAELTVAKVIERAQAKDILQRLSY</sequence>
<feature type="compositionally biased region" description="Basic and acidic residues" evidence="1">
    <location>
        <begin position="169"/>
        <end position="196"/>
    </location>
</feature>
<keyword evidence="3" id="KW-1185">Reference proteome</keyword>
<evidence type="ECO:0000256" key="1">
    <source>
        <dbReference type="SAM" id="MobiDB-lite"/>
    </source>
</evidence>
<feature type="region of interest" description="Disordered" evidence="1">
    <location>
        <begin position="136"/>
        <end position="265"/>
    </location>
</feature>
<comment type="caution">
    <text evidence="2">The sequence shown here is derived from an EMBL/GenBank/DDBJ whole genome shotgun (WGS) entry which is preliminary data.</text>
</comment>
<dbReference type="GO" id="GO:1990923">
    <property type="term" value="C:PET complex"/>
    <property type="evidence" value="ECO:0007669"/>
    <property type="project" value="TreeGrafter"/>
</dbReference>
<protein>
    <submittedName>
        <fullName evidence="2">Uncharacterized protein</fullName>
    </submittedName>
</protein>
<evidence type="ECO:0000313" key="3">
    <source>
        <dbReference type="Proteomes" id="UP001321473"/>
    </source>
</evidence>
<dbReference type="AlphaFoldDB" id="A0AAQ4F0X2"/>
<organism evidence="2 3">
    <name type="scientific">Amblyomma americanum</name>
    <name type="common">Lone star tick</name>
    <dbReference type="NCBI Taxonomy" id="6943"/>
    <lineage>
        <taxon>Eukaryota</taxon>
        <taxon>Metazoa</taxon>
        <taxon>Ecdysozoa</taxon>
        <taxon>Arthropoda</taxon>
        <taxon>Chelicerata</taxon>
        <taxon>Arachnida</taxon>
        <taxon>Acari</taxon>
        <taxon>Parasitiformes</taxon>
        <taxon>Ixodida</taxon>
        <taxon>Ixodoidea</taxon>
        <taxon>Ixodidae</taxon>
        <taxon>Amblyomminae</taxon>
        <taxon>Amblyomma</taxon>
    </lineage>
</organism>
<feature type="compositionally biased region" description="Basic and acidic residues" evidence="1">
    <location>
        <begin position="137"/>
        <end position="161"/>
    </location>
</feature>
<dbReference type="PANTHER" id="PTHR46628">
    <property type="entry name" value="PIRNA BIOGENESIS PROTEIN EXD1"/>
    <property type="match status" value="1"/>
</dbReference>
<accession>A0AAQ4F0X2</accession>
<proteinExistence type="predicted"/>
<gene>
    <name evidence="2" type="ORF">V5799_018038</name>
</gene>
<dbReference type="EMBL" id="JARKHS020008604">
    <property type="protein sequence ID" value="KAK8780619.1"/>
    <property type="molecule type" value="Genomic_DNA"/>
</dbReference>
<feature type="compositionally biased region" description="Basic and acidic residues" evidence="1">
    <location>
        <begin position="235"/>
        <end position="245"/>
    </location>
</feature>
<name>A0AAQ4F0X2_AMBAM</name>
<dbReference type="PANTHER" id="PTHR46628:SF1">
    <property type="entry name" value="PIRNA BIOGENESIS PROTEIN EXD1"/>
    <property type="match status" value="1"/>
</dbReference>
<reference evidence="2 3" key="1">
    <citation type="journal article" date="2023" name="Arcadia Sci">
        <title>De novo assembly of a long-read Amblyomma americanum tick genome.</title>
        <authorList>
            <person name="Chou S."/>
            <person name="Poskanzer K.E."/>
            <person name="Rollins M."/>
            <person name="Thuy-Boun P.S."/>
        </authorList>
    </citation>
    <scope>NUCLEOTIDE SEQUENCE [LARGE SCALE GENOMIC DNA]</scope>
    <source>
        <strain evidence="2">F_SG_1</strain>
        <tissue evidence="2">Salivary glands</tissue>
    </source>
</reference>